<organism evidence="15 16">
    <name type="scientific">Limnochorda pilosa</name>
    <dbReference type="NCBI Taxonomy" id="1555112"/>
    <lineage>
        <taxon>Bacteria</taxon>
        <taxon>Bacillati</taxon>
        <taxon>Bacillota</taxon>
        <taxon>Limnochordia</taxon>
        <taxon>Limnochordales</taxon>
        <taxon>Limnochordaceae</taxon>
        <taxon>Limnochorda</taxon>
    </lineage>
</organism>
<dbReference type="KEGG" id="lpil:LIP_1540"/>
<keyword evidence="2 10" id="KW-0963">Cytoplasm</keyword>
<dbReference type="GO" id="GO:0004822">
    <property type="term" value="F:isoleucine-tRNA ligase activity"/>
    <property type="evidence" value="ECO:0007669"/>
    <property type="project" value="UniProtKB-UniRule"/>
</dbReference>
<feature type="domain" description="Methionyl/Valyl/Leucyl/Isoleucyl-tRNA synthetase anticodon-binding" evidence="14">
    <location>
        <begin position="698"/>
        <end position="860"/>
    </location>
</feature>
<dbReference type="PATRIC" id="fig|1555112.3.peg.1572"/>
<comment type="subunit">
    <text evidence="10">Monomer.</text>
</comment>
<dbReference type="GO" id="GO:0002161">
    <property type="term" value="F:aminoacyl-tRNA deacylase activity"/>
    <property type="evidence" value="ECO:0007669"/>
    <property type="project" value="InterPro"/>
</dbReference>
<dbReference type="InterPro" id="IPR010663">
    <property type="entry name" value="Znf_FPG/IleRS"/>
</dbReference>
<dbReference type="AlphaFoldDB" id="A0A0K2SK43"/>
<keyword evidence="5 10" id="KW-0067">ATP-binding</keyword>
<proteinExistence type="inferred from homology"/>
<dbReference type="Pfam" id="PF06827">
    <property type="entry name" value="zf-FPG_IleRS"/>
    <property type="match status" value="1"/>
</dbReference>
<feature type="region of interest" description="Disordered" evidence="11">
    <location>
        <begin position="42"/>
        <end position="66"/>
    </location>
</feature>
<dbReference type="Gene3D" id="1.10.10.830">
    <property type="entry name" value="Ile-tRNA synthetase CP2 domain-like"/>
    <property type="match status" value="1"/>
</dbReference>
<keyword evidence="3 10" id="KW-0436">Ligase</keyword>
<evidence type="ECO:0000256" key="6">
    <source>
        <dbReference type="ARBA" id="ARBA00022917"/>
    </source>
</evidence>
<dbReference type="InterPro" id="IPR001412">
    <property type="entry name" value="aa-tRNA-synth_I_CS"/>
</dbReference>
<feature type="binding site" evidence="10">
    <location>
        <position position="947"/>
    </location>
    <ligand>
        <name>Zn(2+)</name>
        <dbReference type="ChEBI" id="CHEBI:29105"/>
    </ligand>
</feature>
<dbReference type="InterPro" id="IPR014729">
    <property type="entry name" value="Rossmann-like_a/b/a_fold"/>
</dbReference>
<gene>
    <name evidence="10" type="primary">ileS</name>
    <name evidence="15" type="ORF">LIP_1540</name>
</gene>
<dbReference type="CDD" id="cd00818">
    <property type="entry name" value="IleRS_core"/>
    <property type="match status" value="1"/>
</dbReference>
<keyword evidence="10" id="KW-0862">Zinc</keyword>
<evidence type="ECO:0000256" key="10">
    <source>
        <dbReference type="HAMAP-Rule" id="MF_02002"/>
    </source>
</evidence>
<dbReference type="EC" id="6.1.1.5" evidence="10"/>
<comment type="domain">
    <text evidence="10">IleRS has two distinct active sites: one for aminoacylation and one for editing. The misactivated valine is translocated from the active site to the editing site, which sterically excludes the correctly activated isoleucine. The single editing site contains two valyl binding pockets, one specific for each substrate (Val-AMP or Val-tRNA(Ile)).</text>
</comment>
<dbReference type="RefSeq" id="WP_068136156.1">
    <property type="nucleotide sequence ID" value="NZ_AP014924.1"/>
</dbReference>
<keyword evidence="10" id="KW-0479">Metal-binding</keyword>
<dbReference type="GO" id="GO:0005829">
    <property type="term" value="C:cytosol"/>
    <property type="evidence" value="ECO:0007669"/>
    <property type="project" value="TreeGrafter"/>
</dbReference>
<comment type="function">
    <text evidence="8 10">Catalyzes the attachment of isoleucine to tRNA(Ile). As IleRS can inadvertently accommodate and process structurally similar amino acids such as valine, to avoid such errors it has two additional distinct tRNA(Ile)-dependent editing activities. One activity is designated as 'pretransfer' editing and involves the hydrolysis of activated Val-AMP. The other activity is designated 'posttransfer' editing and involves deacylation of mischarged Val-tRNA(Ile).</text>
</comment>
<evidence type="ECO:0000256" key="9">
    <source>
        <dbReference type="ARBA" id="ARBA00048359"/>
    </source>
</evidence>
<keyword evidence="4 10" id="KW-0547">Nucleotide-binding</keyword>
<dbReference type="PANTHER" id="PTHR42765:SF1">
    <property type="entry name" value="ISOLEUCINE--TRNA LIGASE, MITOCHONDRIAL"/>
    <property type="match status" value="1"/>
</dbReference>
<comment type="subcellular location">
    <subcellularLocation>
        <location evidence="10">Cytoplasm</location>
    </subcellularLocation>
</comment>
<keyword evidence="16" id="KW-1185">Reference proteome</keyword>
<evidence type="ECO:0000256" key="11">
    <source>
        <dbReference type="SAM" id="MobiDB-lite"/>
    </source>
</evidence>
<feature type="short sequence motif" description="'HIGH' region" evidence="10">
    <location>
        <begin position="73"/>
        <end position="83"/>
    </location>
</feature>
<dbReference type="OrthoDB" id="9810365at2"/>
<dbReference type="Pfam" id="PF08264">
    <property type="entry name" value="Anticodon_1"/>
    <property type="match status" value="1"/>
</dbReference>
<feature type="domain" description="Aminoacyl-tRNA synthetase class Ia" evidence="12">
    <location>
        <begin position="63"/>
        <end position="654"/>
    </location>
</feature>
<dbReference type="InterPro" id="IPR009008">
    <property type="entry name" value="Val/Leu/Ile-tRNA-synth_edit"/>
</dbReference>
<dbReference type="STRING" id="1555112.LIP_1540"/>
<accession>A0A0K2SK43</accession>
<dbReference type="Gene3D" id="3.90.740.10">
    <property type="entry name" value="Valyl/Leucyl/Isoleucyl-tRNA synthetase, editing domain"/>
    <property type="match status" value="1"/>
</dbReference>
<evidence type="ECO:0000256" key="4">
    <source>
        <dbReference type="ARBA" id="ARBA00022741"/>
    </source>
</evidence>
<dbReference type="NCBIfam" id="TIGR00392">
    <property type="entry name" value="ileS"/>
    <property type="match status" value="1"/>
</dbReference>
<dbReference type="HAMAP" id="MF_02002">
    <property type="entry name" value="Ile_tRNA_synth_type1"/>
    <property type="match status" value="1"/>
</dbReference>
<evidence type="ECO:0000256" key="5">
    <source>
        <dbReference type="ARBA" id="ARBA00022840"/>
    </source>
</evidence>
<dbReference type="PANTHER" id="PTHR42765">
    <property type="entry name" value="SOLEUCYL-TRNA SYNTHETASE"/>
    <property type="match status" value="1"/>
</dbReference>
<dbReference type="SUPFAM" id="SSF47323">
    <property type="entry name" value="Anticodon-binding domain of a subclass of class I aminoacyl-tRNA synthetases"/>
    <property type="match status" value="1"/>
</dbReference>
<keyword evidence="7 10" id="KW-0030">Aminoacyl-tRNA synthetase</keyword>
<feature type="binding site" evidence="10">
    <location>
        <position position="924"/>
    </location>
    <ligand>
        <name>Zn(2+)</name>
        <dbReference type="ChEBI" id="CHEBI:29105"/>
    </ligand>
</feature>
<evidence type="ECO:0000256" key="3">
    <source>
        <dbReference type="ARBA" id="ARBA00022598"/>
    </source>
</evidence>
<feature type="binding site" evidence="10">
    <location>
        <position position="618"/>
    </location>
    <ligand>
        <name>ATP</name>
        <dbReference type="ChEBI" id="CHEBI:30616"/>
    </ligand>
</feature>
<dbReference type="GO" id="GO:0006428">
    <property type="term" value="P:isoleucyl-tRNA aminoacylation"/>
    <property type="evidence" value="ECO:0007669"/>
    <property type="project" value="UniProtKB-UniRule"/>
</dbReference>
<dbReference type="InterPro" id="IPR002300">
    <property type="entry name" value="aa-tRNA-synth_Ia"/>
</dbReference>
<dbReference type="InterPro" id="IPR009080">
    <property type="entry name" value="tRNAsynth_Ia_anticodon-bd"/>
</dbReference>
<sequence length="964" mass="107573">MDYQKTVQLPQTAFPMRAQLAQREPERLEAWRKARLYQKLQEERRAARSAGGPAATADGRTPGPDFVLHDGPPYANGQIHIGTALNKVLKDVIVRSHAMEGEWAPYVPGWDTHGLPIERAALQEMGVDAESLDPLELRRRCREYALRFVDVQREEFERLGIWGEWEVPYLTLSPEYEARQIEVFGEMARKGYVYKGLKPVYWCPDCRTALAEAEIEYQDHRSPSIYVAFPVTDARGLFQPENASVLIWTTTPWTLPANKAIALHPELEYVLVHVGDGPEAPRYLVARGLLDGVRKALGWSRADVVGAWKGAELEGVVTRHPLKGMPSPVILGRHVTLEQGTGAVHTAPGHGLEDYEVGTRYGLEVYAPLDDRGRFTEAEPRYAGLPVSDANGRILEDLKEAGLLLNASTLVHSYAHCWRCKSPVLFRATPQWFASVEGFRQEALEAVGDVTWVPAWGEERMREMVRERQDWCISRQRLWGVPIPAFYCGSCGEAVIEPETIAAVAGLFRREGSDAWFRREAAEILPEGFRCPHCGGGCFRKETDIMDVWFDSGSSHAAVLEDRGLGWPSDLYLEGGDQFRGWFQSSLLTAVATRGRAPYRKVLTHGWVLDGEGRAMHKSLGNTVSPLDVVDRYGADVLRLWVAASDYQSDVRVSEAILEQVADVYRRIRNTLRFMLGNLFDFDPTRDAVGAEALEEVDRWALSRYARLVERVRAAYREDAFHLVYHDVNTFCTAEMGGFYLDVLKDRLYCERPDAPGRRAAQTVLYRMVSGLIRLVAPILVFTADEAWEHLPEAARPEPSVHLATFPGVAAAGVTEPAADRDRDLAAEWDLLLDVRHAVYQAIEEARDRREVGGSQEARVDLYLPPDVAGSLAARLLARGDLAGLFLVSEVRFHEGEPPEGAVRARVQGAEVGVTVSRSPHDRCPRCRRNHPTTGSDPRFPDLCARCAEVVASLEPSAVDASAG</sequence>
<evidence type="ECO:0000259" key="13">
    <source>
        <dbReference type="Pfam" id="PF06827"/>
    </source>
</evidence>
<evidence type="ECO:0000259" key="14">
    <source>
        <dbReference type="Pfam" id="PF08264"/>
    </source>
</evidence>
<feature type="short sequence motif" description="'KMSKS' region" evidence="10">
    <location>
        <begin position="615"/>
        <end position="619"/>
    </location>
</feature>
<dbReference type="Gene3D" id="3.40.50.620">
    <property type="entry name" value="HUPs"/>
    <property type="match status" value="2"/>
</dbReference>
<dbReference type="Pfam" id="PF00133">
    <property type="entry name" value="tRNA-synt_1"/>
    <property type="match status" value="1"/>
</dbReference>
<reference evidence="16" key="2">
    <citation type="journal article" date="2016" name="Int. J. Syst. Evol. Microbiol.">
        <title>Complete genome sequence and cell structure of Limnochorda pilosa, a Gram-negative spore-former within the phylum Firmicutes.</title>
        <authorList>
            <person name="Watanabe M."/>
            <person name="Kojima H."/>
            <person name="Fukui M."/>
        </authorList>
    </citation>
    <scope>NUCLEOTIDE SEQUENCE [LARGE SCALE GENOMIC DNA]</scope>
    <source>
        <strain evidence="16">HC45</strain>
    </source>
</reference>
<feature type="domain" description="Zinc finger FPG/IleRS-type" evidence="13">
    <location>
        <begin position="923"/>
        <end position="950"/>
    </location>
</feature>
<dbReference type="CDD" id="cd07960">
    <property type="entry name" value="Anticodon_Ia_Ile_BEm"/>
    <property type="match status" value="1"/>
</dbReference>
<dbReference type="PROSITE" id="PS00178">
    <property type="entry name" value="AA_TRNA_LIGASE_I"/>
    <property type="match status" value="1"/>
</dbReference>
<dbReference type="GO" id="GO:0005524">
    <property type="term" value="F:ATP binding"/>
    <property type="evidence" value="ECO:0007669"/>
    <property type="project" value="UniProtKB-UniRule"/>
</dbReference>
<dbReference type="Proteomes" id="UP000065807">
    <property type="component" value="Chromosome"/>
</dbReference>
<comment type="catalytic activity">
    <reaction evidence="9 10">
        <text>tRNA(Ile) + L-isoleucine + ATP = L-isoleucyl-tRNA(Ile) + AMP + diphosphate</text>
        <dbReference type="Rhea" id="RHEA:11060"/>
        <dbReference type="Rhea" id="RHEA-COMP:9666"/>
        <dbReference type="Rhea" id="RHEA-COMP:9695"/>
        <dbReference type="ChEBI" id="CHEBI:30616"/>
        <dbReference type="ChEBI" id="CHEBI:33019"/>
        <dbReference type="ChEBI" id="CHEBI:58045"/>
        <dbReference type="ChEBI" id="CHEBI:78442"/>
        <dbReference type="ChEBI" id="CHEBI:78528"/>
        <dbReference type="ChEBI" id="CHEBI:456215"/>
        <dbReference type="EC" id="6.1.1.5"/>
    </reaction>
</comment>
<dbReference type="EMBL" id="AP014924">
    <property type="protein sequence ID" value="BAS27387.1"/>
    <property type="molecule type" value="Genomic_DNA"/>
</dbReference>
<dbReference type="Gene3D" id="1.10.730.20">
    <property type="match status" value="1"/>
</dbReference>
<keyword evidence="6 10" id="KW-0648">Protein biosynthesis</keyword>
<feature type="compositionally biased region" description="Low complexity" evidence="11">
    <location>
        <begin position="48"/>
        <end position="57"/>
    </location>
</feature>
<dbReference type="InterPro" id="IPR023585">
    <property type="entry name" value="Ile-tRNA-ligase_type1"/>
</dbReference>
<name>A0A0K2SK43_LIMPI</name>
<dbReference type="FunFam" id="3.40.50.620:FF:000152">
    <property type="entry name" value="Isoleucine--tRNA ligase"/>
    <property type="match status" value="1"/>
</dbReference>
<dbReference type="SUPFAM" id="SSF52374">
    <property type="entry name" value="Nucleotidylyl transferase"/>
    <property type="match status" value="1"/>
</dbReference>
<dbReference type="InterPro" id="IPR002301">
    <property type="entry name" value="Ile-tRNA-ligase"/>
</dbReference>
<evidence type="ECO:0000313" key="15">
    <source>
        <dbReference type="EMBL" id="BAS27387.1"/>
    </source>
</evidence>
<dbReference type="InterPro" id="IPR013155">
    <property type="entry name" value="M/V/L/I-tRNA-synth_anticd-bd"/>
</dbReference>
<feature type="binding site" evidence="10">
    <location>
        <position position="927"/>
    </location>
    <ligand>
        <name>Zn(2+)</name>
        <dbReference type="ChEBI" id="CHEBI:29105"/>
    </ligand>
</feature>
<protein>
    <recommendedName>
        <fullName evidence="10">Isoleucine--tRNA ligase</fullName>
        <ecNumber evidence="10">6.1.1.5</ecNumber>
    </recommendedName>
    <alternativeName>
        <fullName evidence="10">Isoleucyl-tRNA synthetase</fullName>
        <shortName evidence="10">IleRS</shortName>
    </alternativeName>
</protein>
<reference evidence="16" key="1">
    <citation type="submission" date="2015-07" db="EMBL/GenBank/DDBJ databases">
        <title>Complete genome sequence and phylogenetic analysis of Limnochorda pilosa.</title>
        <authorList>
            <person name="Watanabe M."/>
            <person name="Kojima H."/>
            <person name="Fukui M."/>
        </authorList>
    </citation>
    <scope>NUCLEOTIDE SEQUENCE [LARGE SCALE GENOMIC DNA]</scope>
    <source>
        <strain evidence="16">HC45</strain>
    </source>
</reference>
<comment type="cofactor">
    <cofactor evidence="10">
        <name>Zn(2+)</name>
        <dbReference type="ChEBI" id="CHEBI:29105"/>
    </cofactor>
    <text evidence="10">Binds 1 zinc ion per subunit.</text>
</comment>
<dbReference type="SUPFAM" id="SSF50677">
    <property type="entry name" value="ValRS/IleRS/LeuRS editing domain"/>
    <property type="match status" value="1"/>
</dbReference>
<evidence type="ECO:0000256" key="8">
    <source>
        <dbReference type="ARBA" id="ARBA00025217"/>
    </source>
</evidence>
<dbReference type="GO" id="GO:0008270">
    <property type="term" value="F:zinc ion binding"/>
    <property type="evidence" value="ECO:0007669"/>
    <property type="project" value="UniProtKB-UniRule"/>
</dbReference>
<dbReference type="GO" id="GO:0000049">
    <property type="term" value="F:tRNA binding"/>
    <property type="evidence" value="ECO:0007669"/>
    <property type="project" value="InterPro"/>
</dbReference>
<dbReference type="InterPro" id="IPR050081">
    <property type="entry name" value="Ile-tRNA_ligase"/>
</dbReference>
<dbReference type="InterPro" id="IPR033708">
    <property type="entry name" value="Anticodon_Ile_BEm"/>
</dbReference>
<dbReference type="PRINTS" id="PR00984">
    <property type="entry name" value="TRNASYNTHILE"/>
</dbReference>
<evidence type="ECO:0000256" key="7">
    <source>
        <dbReference type="ARBA" id="ARBA00023146"/>
    </source>
</evidence>
<comment type="similarity">
    <text evidence="1 10">Belongs to the class-I aminoacyl-tRNA synthetase family. IleS type 1 subfamily.</text>
</comment>
<evidence type="ECO:0000313" key="16">
    <source>
        <dbReference type="Proteomes" id="UP000065807"/>
    </source>
</evidence>
<feature type="binding site" evidence="10">
    <location>
        <position position="574"/>
    </location>
    <ligand>
        <name>L-isoleucyl-5'-AMP</name>
        <dbReference type="ChEBI" id="CHEBI:178002"/>
    </ligand>
</feature>
<evidence type="ECO:0000256" key="2">
    <source>
        <dbReference type="ARBA" id="ARBA00022490"/>
    </source>
</evidence>
<feature type="binding site" evidence="10">
    <location>
        <position position="944"/>
    </location>
    <ligand>
        <name>Zn(2+)</name>
        <dbReference type="ChEBI" id="CHEBI:29105"/>
    </ligand>
</feature>
<evidence type="ECO:0000259" key="12">
    <source>
        <dbReference type="Pfam" id="PF00133"/>
    </source>
</evidence>
<evidence type="ECO:0000256" key="1">
    <source>
        <dbReference type="ARBA" id="ARBA00006887"/>
    </source>
</evidence>